<name>A0ABV8FQJ3_9ACTN</name>
<feature type="region of interest" description="Disordered" evidence="1">
    <location>
        <begin position="1"/>
        <end position="65"/>
    </location>
</feature>
<evidence type="ECO:0000256" key="1">
    <source>
        <dbReference type="SAM" id="MobiDB-lite"/>
    </source>
</evidence>
<feature type="compositionally biased region" description="Basic and acidic residues" evidence="1">
    <location>
        <begin position="40"/>
        <end position="57"/>
    </location>
</feature>
<sequence length="65" mass="7432">MSEEAETPITDSPRRMSPRELSAAKRNRERNSPANQRARAQRDRDEVRNGIRGRTEAAVRNIGSR</sequence>
<keyword evidence="3" id="KW-1185">Reference proteome</keyword>
<dbReference type="RefSeq" id="WP_378536177.1">
    <property type="nucleotide sequence ID" value="NZ_JBHSBH010000013.1"/>
</dbReference>
<protein>
    <recommendedName>
        <fullName evidence="4">BZIP domain-containing protein</fullName>
    </recommendedName>
</protein>
<evidence type="ECO:0008006" key="4">
    <source>
        <dbReference type="Google" id="ProtNLM"/>
    </source>
</evidence>
<dbReference type="EMBL" id="JBHSBH010000013">
    <property type="protein sequence ID" value="MFC3998377.1"/>
    <property type="molecule type" value="Genomic_DNA"/>
</dbReference>
<accession>A0ABV8FQJ3</accession>
<comment type="caution">
    <text evidence="2">The sequence shown here is derived from an EMBL/GenBank/DDBJ whole genome shotgun (WGS) entry which is preliminary data.</text>
</comment>
<dbReference type="Proteomes" id="UP001595847">
    <property type="component" value="Unassembled WGS sequence"/>
</dbReference>
<gene>
    <name evidence="2" type="ORF">ACFOVU_20800</name>
</gene>
<evidence type="ECO:0000313" key="3">
    <source>
        <dbReference type="Proteomes" id="UP001595847"/>
    </source>
</evidence>
<proteinExistence type="predicted"/>
<reference evidence="3" key="1">
    <citation type="journal article" date="2019" name="Int. J. Syst. Evol. Microbiol.">
        <title>The Global Catalogue of Microorganisms (GCM) 10K type strain sequencing project: providing services to taxonomists for standard genome sequencing and annotation.</title>
        <authorList>
            <consortium name="The Broad Institute Genomics Platform"/>
            <consortium name="The Broad Institute Genome Sequencing Center for Infectious Disease"/>
            <person name="Wu L."/>
            <person name="Ma J."/>
        </authorList>
    </citation>
    <scope>NUCLEOTIDE SEQUENCE [LARGE SCALE GENOMIC DNA]</scope>
    <source>
        <strain evidence="3">TBRC 1826</strain>
    </source>
</reference>
<organism evidence="2 3">
    <name type="scientific">Nocardiopsis sediminis</name>
    <dbReference type="NCBI Taxonomy" id="1778267"/>
    <lineage>
        <taxon>Bacteria</taxon>
        <taxon>Bacillati</taxon>
        <taxon>Actinomycetota</taxon>
        <taxon>Actinomycetes</taxon>
        <taxon>Streptosporangiales</taxon>
        <taxon>Nocardiopsidaceae</taxon>
        <taxon>Nocardiopsis</taxon>
    </lineage>
</organism>
<evidence type="ECO:0000313" key="2">
    <source>
        <dbReference type="EMBL" id="MFC3998377.1"/>
    </source>
</evidence>